<accession>A0ABN3H0I9</accession>
<keyword evidence="2" id="KW-1185">Reference proteome</keyword>
<organism evidence="1 2">
    <name type="scientific">Saccharopolyspora halophila</name>
    <dbReference type="NCBI Taxonomy" id="405551"/>
    <lineage>
        <taxon>Bacteria</taxon>
        <taxon>Bacillati</taxon>
        <taxon>Actinomycetota</taxon>
        <taxon>Actinomycetes</taxon>
        <taxon>Pseudonocardiales</taxon>
        <taxon>Pseudonocardiaceae</taxon>
        <taxon>Saccharopolyspora</taxon>
    </lineage>
</organism>
<sequence length="83" mass="9207">MHRPAAHSQVPLQVVDELGVGRGRGDDARRIGLWHAFEHSHIDEIACSPLIELPRRTTQRERSFGTADPAWIAEPLESACDIG</sequence>
<gene>
    <name evidence="1" type="ORF">GCM10009854_50310</name>
</gene>
<evidence type="ECO:0000313" key="1">
    <source>
        <dbReference type="EMBL" id="GAA2364733.1"/>
    </source>
</evidence>
<dbReference type="EMBL" id="BAAARA010000040">
    <property type="protein sequence ID" value="GAA2364733.1"/>
    <property type="molecule type" value="Genomic_DNA"/>
</dbReference>
<reference evidence="1 2" key="1">
    <citation type="journal article" date="2019" name="Int. J. Syst. Evol. Microbiol.">
        <title>The Global Catalogue of Microorganisms (GCM) 10K type strain sequencing project: providing services to taxonomists for standard genome sequencing and annotation.</title>
        <authorList>
            <consortium name="The Broad Institute Genomics Platform"/>
            <consortium name="The Broad Institute Genome Sequencing Center for Infectious Disease"/>
            <person name="Wu L."/>
            <person name="Ma J."/>
        </authorList>
    </citation>
    <scope>NUCLEOTIDE SEQUENCE [LARGE SCALE GENOMIC DNA]</scope>
    <source>
        <strain evidence="1 2">JCM 16221</strain>
    </source>
</reference>
<proteinExistence type="predicted"/>
<evidence type="ECO:0000313" key="2">
    <source>
        <dbReference type="Proteomes" id="UP001501218"/>
    </source>
</evidence>
<comment type="caution">
    <text evidence="1">The sequence shown here is derived from an EMBL/GenBank/DDBJ whole genome shotgun (WGS) entry which is preliminary data.</text>
</comment>
<protein>
    <submittedName>
        <fullName evidence="1">Uncharacterized protein</fullName>
    </submittedName>
</protein>
<name>A0ABN3H0I9_9PSEU</name>
<dbReference type="Proteomes" id="UP001501218">
    <property type="component" value="Unassembled WGS sequence"/>
</dbReference>